<protein>
    <submittedName>
        <fullName evidence="2">Uncharacterized protein</fullName>
    </submittedName>
</protein>
<name>A0AAQ3REH3_VIGMU</name>
<organism evidence="2 3">
    <name type="scientific">Vigna mungo</name>
    <name type="common">Black gram</name>
    <name type="synonym">Phaseolus mungo</name>
    <dbReference type="NCBI Taxonomy" id="3915"/>
    <lineage>
        <taxon>Eukaryota</taxon>
        <taxon>Viridiplantae</taxon>
        <taxon>Streptophyta</taxon>
        <taxon>Embryophyta</taxon>
        <taxon>Tracheophyta</taxon>
        <taxon>Spermatophyta</taxon>
        <taxon>Magnoliopsida</taxon>
        <taxon>eudicotyledons</taxon>
        <taxon>Gunneridae</taxon>
        <taxon>Pentapetalae</taxon>
        <taxon>rosids</taxon>
        <taxon>fabids</taxon>
        <taxon>Fabales</taxon>
        <taxon>Fabaceae</taxon>
        <taxon>Papilionoideae</taxon>
        <taxon>50 kb inversion clade</taxon>
        <taxon>NPAAA clade</taxon>
        <taxon>indigoferoid/millettioid clade</taxon>
        <taxon>Phaseoleae</taxon>
        <taxon>Vigna</taxon>
    </lineage>
</organism>
<evidence type="ECO:0000256" key="1">
    <source>
        <dbReference type="SAM" id="MobiDB-lite"/>
    </source>
</evidence>
<evidence type="ECO:0000313" key="3">
    <source>
        <dbReference type="Proteomes" id="UP001374535"/>
    </source>
</evidence>
<feature type="region of interest" description="Disordered" evidence="1">
    <location>
        <begin position="1"/>
        <end position="64"/>
    </location>
</feature>
<dbReference type="EMBL" id="CP144690">
    <property type="protein sequence ID" value="WVY92253.1"/>
    <property type="molecule type" value="Genomic_DNA"/>
</dbReference>
<feature type="compositionally biased region" description="Polar residues" evidence="1">
    <location>
        <begin position="130"/>
        <end position="152"/>
    </location>
</feature>
<feature type="compositionally biased region" description="Polar residues" evidence="1">
    <location>
        <begin position="159"/>
        <end position="168"/>
    </location>
</feature>
<proteinExistence type="predicted"/>
<dbReference type="Proteomes" id="UP001374535">
    <property type="component" value="Chromosome 11"/>
</dbReference>
<evidence type="ECO:0000313" key="2">
    <source>
        <dbReference type="EMBL" id="WVY92253.1"/>
    </source>
</evidence>
<dbReference type="AlphaFoldDB" id="A0AAQ3REH3"/>
<accession>A0AAQ3REH3</accession>
<feature type="compositionally biased region" description="Basic and acidic residues" evidence="1">
    <location>
        <begin position="1"/>
        <end position="10"/>
    </location>
</feature>
<reference evidence="2 3" key="1">
    <citation type="journal article" date="2023" name="Life. Sci Alliance">
        <title>Evolutionary insights into 3D genome organization and epigenetic landscape of Vigna mungo.</title>
        <authorList>
            <person name="Junaid A."/>
            <person name="Singh B."/>
            <person name="Bhatia S."/>
        </authorList>
    </citation>
    <scope>NUCLEOTIDE SEQUENCE [LARGE SCALE GENOMIC DNA]</scope>
    <source>
        <strain evidence="2">Urdbean</strain>
    </source>
</reference>
<gene>
    <name evidence="2" type="ORF">V8G54_037767</name>
</gene>
<feature type="region of interest" description="Disordered" evidence="1">
    <location>
        <begin position="128"/>
        <end position="168"/>
    </location>
</feature>
<keyword evidence="3" id="KW-1185">Reference proteome</keyword>
<sequence>MTTFASEEKRKIRGTGAYFPNMTSRPYRDNRPIPGRGRGQAPSSHGHLQRHTRNNGLALAPQEMNLSSEGNFEYSLEGYSAIGSTKARSPETYFPQPSTWGSHYTNGFLHSSEKHESGSVVPQLRVASRTDMSNYPDSGISTSRGTVPNTGVVTEEKPNSLSIVDSKR</sequence>